<dbReference type="Proteomes" id="UP001057738">
    <property type="component" value="Chromosome"/>
</dbReference>
<reference evidence="1" key="1">
    <citation type="submission" date="2022-08" db="EMBL/GenBank/DDBJ databases">
        <authorList>
            <person name="Tian L."/>
        </authorList>
    </citation>
    <scope>NUCLEOTIDE SEQUENCE</scope>
    <source>
        <strain evidence="1">CM253</strain>
    </source>
</reference>
<protein>
    <recommendedName>
        <fullName evidence="3">DUF1963 domain-containing protein</fullName>
    </recommendedName>
</protein>
<sequence length="300" mass="32728">MIFTTPPRPLDIEALFPGLAAHRATATRLHPRAGRPTARDSHVGGPLLWPADEPWPACDEEHRHSGPLLALAQLYSGDVPDLAAGPDGCDLLQVFWCPFDLHGPTGSGMHVRLRWRRSAEVRAILAPQPEPARAGFEGYLPAPCVLHPEQVTEYPYIESLTGELGERVEEWEDAREEAAYEVEDEDEDEDLALPSYQSDLSVAPGWKAGGHAAWNVTGPGRMDCHDCGHGMRLLLTVDSYEWRSDSESWRPLPAGAAARARADTGGDANRPTGVAVGNFGKLNVFACPHDPAHPHRLSVQ</sequence>
<evidence type="ECO:0008006" key="3">
    <source>
        <dbReference type="Google" id="ProtNLM"/>
    </source>
</evidence>
<accession>A0ABY5Q5B2</accession>
<evidence type="ECO:0000313" key="2">
    <source>
        <dbReference type="Proteomes" id="UP001057738"/>
    </source>
</evidence>
<dbReference type="Gene3D" id="2.30.320.10">
    <property type="entry name" value="YwqG-like"/>
    <property type="match status" value="1"/>
</dbReference>
<dbReference type="EMBL" id="CP102514">
    <property type="protein sequence ID" value="UUY51377.1"/>
    <property type="molecule type" value="Genomic_DNA"/>
</dbReference>
<gene>
    <name evidence="1" type="ORF">NRK68_31585</name>
</gene>
<name>A0ABY5Q5B2_9ACTN</name>
<dbReference type="GeneID" id="95578073"/>
<organism evidence="1 2">
    <name type="scientific">Streptomyces yangpuensis</name>
    <dbReference type="NCBI Taxonomy" id="1648182"/>
    <lineage>
        <taxon>Bacteria</taxon>
        <taxon>Bacillati</taxon>
        <taxon>Actinomycetota</taxon>
        <taxon>Actinomycetes</taxon>
        <taxon>Kitasatosporales</taxon>
        <taxon>Streptomycetaceae</taxon>
        <taxon>Streptomyces</taxon>
    </lineage>
</organism>
<evidence type="ECO:0000313" key="1">
    <source>
        <dbReference type="EMBL" id="UUY51377.1"/>
    </source>
</evidence>
<dbReference type="InterPro" id="IPR035948">
    <property type="entry name" value="YwqG-like_sf"/>
</dbReference>
<proteinExistence type="predicted"/>
<dbReference type="RefSeq" id="WP_183064572.1">
    <property type="nucleotide sequence ID" value="NZ_CP102514.1"/>
</dbReference>
<keyword evidence="2" id="KW-1185">Reference proteome</keyword>
<dbReference type="SUPFAM" id="SSF103032">
    <property type="entry name" value="Hypothetical protein YwqG"/>
    <property type="match status" value="1"/>
</dbReference>